<dbReference type="PROSITE" id="PS51257">
    <property type="entry name" value="PROKAR_LIPOPROTEIN"/>
    <property type="match status" value="1"/>
</dbReference>
<evidence type="ECO:0000256" key="1">
    <source>
        <dbReference type="SAM" id="MobiDB-lite"/>
    </source>
</evidence>
<evidence type="ECO:0000259" key="3">
    <source>
        <dbReference type="PROSITE" id="PS50902"/>
    </source>
</evidence>
<feature type="compositionally biased region" description="Acidic residues" evidence="1">
    <location>
        <begin position="62"/>
        <end position="72"/>
    </location>
</feature>
<dbReference type="Proteomes" id="UP000515823">
    <property type="component" value="Chromosome"/>
</dbReference>
<keyword evidence="2" id="KW-0732">Signal</keyword>
<feature type="chain" id="PRO_5028918250" evidence="2">
    <location>
        <begin position="21"/>
        <end position="234"/>
    </location>
</feature>
<dbReference type="KEGG" id="qdo:H9Q78_12785"/>
<organism evidence="4 5">
    <name type="scientific">Qiania dongpingensis</name>
    <dbReference type="NCBI Taxonomy" id="2763669"/>
    <lineage>
        <taxon>Bacteria</taxon>
        <taxon>Bacillati</taxon>
        <taxon>Bacillota</taxon>
        <taxon>Clostridia</taxon>
        <taxon>Lachnospirales</taxon>
        <taxon>Lachnospiraceae</taxon>
        <taxon>Qiania</taxon>
    </lineage>
</organism>
<dbReference type="RefSeq" id="WP_249302181.1">
    <property type="nucleotide sequence ID" value="NZ_CP060634.1"/>
</dbReference>
<dbReference type="AlphaFoldDB" id="A0A7G9G3B7"/>
<evidence type="ECO:0000313" key="5">
    <source>
        <dbReference type="Proteomes" id="UP000515823"/>
    </source>
</evidence>
<dbReference type="Pfam" id="PF12682">
    <property type="entry name" value="Flavodoxin_4"/>
    <property type="match status" value="1"/>
</dbReference>
<feature type="compositionally biased region" description="Polar residues" evidence="1">
    <location>
        <begin position="22"/>
        <end position="40"/>
    </location>
</feature>
<feature type="compositionally biased region" description="Basic and acidic residues" evidence="1">
    <location>
        <begin position="41"/>
        <end position="53"/>
    </location>
</feature>
<name>A0A7G9G3B7_9FIRM</name>
<dbReference type="PANTHER" id="PTHR39201">
    <property type="entry name" value="EXPORTED PROTEIN-RELATED"/>
    <property type="match status" value="1"/>
</dbReference>
<proteinExistence type="predicted"/>
<feature type="signal peptide" evidence="2">
    <location>
        <begin position="1"/>
        <end position="20"/>
    </location>
</feature>
<keyword evidence="5" id="KW-1185">Reference proteome</keyword>
<reference evidence="4 5" key="1">
    <citation type="submission" date="2020-08" db="EMBL/GenBank/DDBJ databases">
        <authorList>
            <person name="Liu C."/>
            <person name="Sun Q."/>
        </authorList>
    </citation>
    <scope>NUCLEOTIDE SEQUENCE [LARGE SCALE GENOMIC DNA]</scope>
    <source>
        <strain evidence="4 5">NSJ-38</strain>
    </source>
</reference>
<accession>A0A7G9G3B7</accession>
<dbReference type="Gene3D" id="3.40.50.360">
    <property type="match status" value="1"/>
</dbReference>
<dbReference type="InterPro" id="IPR029039">
    <property type="entry name" value="Flavoprotein-like_sf"/>
</dbReference>
<dbReference type="EMBL" id="CP060634">
    <property type="protein sequence ID" value="QNM05299.1"/>
    <property type="molecule type" value="Genomic_DNA"/>
</dbReference>
<dbReference type="GO" id="GO:0016651">
    <property type="term" value="F:oxidoreductase activity, acting on NAD(P)H"/>
    <property type="evidence" value="ECO:0007669"/>
    <property type="project" value="UniProtKB-ARBA"/>
</dbReference>
<protein>
    <submittedName>
        <fullName evidence="4">Flavodoxin</fullName>
    </submittedName>
</protein>
<dbReference type="PROSITE" id="PS50902">
    <property type="entry name" value="FLAVODOXIN_LIKE"/>
    <property type="match status" value="1"/>
</dbReference>
<evidence type="ECO:0000313" key="4">
    <source>
        <dbReference type="EMBL" id="QNM05299.1"/>
    </source>
</evidence>
<evidence type="ECO:0000256" key="2">
    <source>
        <dbReference type="SAM" id="SignalP"/>
    </source>
</evidence>
<dbReference type="InterPro" id="IPR008254">
    <property type="entry name" value="Flavodoxin/NO_synth"/>
</dbReference>
<sequence length="234" mass="25044">MKKLLALALSVLMLTLSACGNTGTQTLEGPSEESSQINSRISDETQLPEKEESSNTAVTAESTEDASDDPAGEDTGKALVVYFSWSGNTETLAGEIQSQTGADLFELIPEEPYTDDYDTLLDIAQEEQRNDARPAISGSITGWENYEVIYVGYPNWWGDMPMILYSFFDEYDLSGKTIAPFCTSGGSGLSDTINSMRALEPDAVVLDGLHLGSSAASAPGSAVTQWLNGLGLTE</sequence>
<dbReference type="PANTHER" id="PTHR39201:SF1">
    <property type="entry name" value="FLAVODOXIN-LIKE DOMAIN-CONTAINING PROTEIN"/>
    <property type="match status" value="1"/>
</dbReference>
<dbReference type="GO" id="GO:0010181">
    <property type="term" value="F:FMN binding"/>
    <property type="evidence" value="ECO:0007669"/>
    <property type="project" value="InterPro"/>
</dbReference>
<feature type="domain" description="Flavodoxin-like" evidence="3">
    <location>
        <begin position="78"/>
        <end position="234"/>
    </location>
</feature>
<dbReference type="SUPFAM" id="SSF52218">
    <property type="entry name" value="Flavoproteins"/>
    <property type="match status" value="1"/>
</dbReference>
<feature type="region of interest" description="Disordered" evidence="1">
    <location>
        <begin position="22"/>
        <end position="73"/>
    </location>
</feature>
<gene>
    <name evidence="4" type="ORF">H9Q78_12785</name>
</gene>